<keyword evidence="2" id="KW-0482">Metalloprotease</keyword>
<gene>
    <name evidence="2" type="ORF">FACUT_5028</name>
</gene>
<evidence type="ECO:0000259" key="1">
    <source>
        <dbReference type="Pfam" id="PF01400"/>
    </source>
</evidence>
<dbReference type="Gene3D" id="3.40.390.10">
    <property type="entry name" value="Collagenase (Catalytic Domain)"/>
    <property type="match status" value="1"/>
</dbReference>
<keyword evidence="2" id="KW-0378">Hydrolase</keyword>
<keyword evidence="3" id="KW-1185">Reference proteome</keyword>
<dbReference type="InterPro" id="IPR024079">
    <property type="entry name" value="MetalloPept_cat_dom_sf"/>
</dbReference>
<feature type="domain" description="Peptidase M12A" evidence="1">
    <location>
        <begin position="52"/>
        <end position="120"/>
    </location>
</feature>
<dbReference type="InterPro" id="IPR001506">
    <property type="entry name" value="Peptidase_M12A"/>
</dbReference>
<dbReference type="EMBL" id="JAADJF010000117">
    <property type="protein sequence ID" value="KAF4438163.1"/>
    <property type="molecule type" value="Genomic_DNA"/>
</dbReference>
<dbReference type="GO" id="GO:0004222">
    <property type="term" value="F:metalloendopeptidase activity"/>
    <property type="evidence" value="ECO:0007669"/>
    <property type="project" value="InterPro"/>
</dbReference>
<dbReference type="Pfam" id="PF01400">
    <property type="entry name" value="Astacin"/>
    <property type="match status" value="1"/>
</dbReference>
<evidence type="ECO:0000313" key="2">
    <source>
        <dbReference type="EMBL" id="KAF4438163.1"/>
    </source>
</evidence>
<dbReference type="GO" id="GO:0006508">
    <property type="term" value="P:proteolysis"/>
    <property type="evidence" value="ECO:0007669"/>
    <property type="project" value="UniProtKB-KW"/>
</dbReference>
<proteinExistence type="predicted"/>
<comment type="caution">
    <text evidence="2">The sequence shown here is derived from an EMBL/GenBank/DDBJ whole genome shotgun (WGS) entry which is preliminary data.</text>
</comment>
<protein>
    <submittedName>
        <fullName evidence="2">Metalloprotease</fullName>
    </submittedName>
</protein>
<dbReference type="OrthoDB" id="291007at2759"/>
<name>A0A8H4JW27_9HYPO</name>
<dbReference type="AlphaFoldDB" id="A0A8H4JW27"/>
<evidence type="ECO:0000313" key="3">
    <source>
        <dbReference type="Proteomes" id="UP000536711"/>
    </source>
</evidence>
<reference evidence="2 3" key="1">
    <citation type="submission" date="2020-01" db="EMBL/GenBank/DDBJ databases">
        <title>Identification and distribution of gene clusters putatively required for synthesis of sphingolipid metabolism inhibitors in phylogenetically diverse species of the filamentous fungus Fusarium.</title>
        <authorList>
            <person name="Kim H.-S."/>
            <person name="Busman M."/>
            <person name="Brown D.W."/>
            <person name="Divon H."/>
            <person name="Uhlig S."/>
            <person name="Proctor R.H."/>
        </authorList>
    </citation>
    <scope>NUCLEOTIDE SEQUENCE [LARGE SCALE GENOMIC DNA]</scope>
    <source>
        <strain evidence="2 3">NRRL 13308</strain>
    </source>
</reference>
<sequence>MASNHAMGNSNLQITFEPGMSWSVIGTQSLRFRGRTMNLAVEPWHVDDQIRCMAFHELGHALGFRHEHSSPASNLKFDKEKWMLHAGKTEEDFETNFEKRIDDKPRLVSKFDRQSIMIYEILPKWEWNVDGVHIPSTNRLSVMDQAVVKIAYPFQSSREGEWGNRFDKSS</sequence>
<dbReference type="SUPFAM" id="SSF55486">
    <property type="entry name" value="Metalloproteases ('zincins'), catalytic domain"/>
    <property type="match status" value="1"/>
</dbReference>
<keyword evidence="2" id="KW-0645">Protease</keyword>
<accession>A0A8H4JW27</accession>
<organism evidence="2 3">
    <name type="scientific">Fusarium acutatum</name>
    <dbReference type="NCBI Taxonomy" id="78861"/>
    <lineage>
        <taxon>Eukaryota</taxon>
        <taxon>Fungi</taxon>
        <taxon>Dikarya</taxon>
        <taxon>Ascomycota</taxon>
        <taxon>Pezizomycotina</taxon>
        <taxon>Sordariomycetes</taxon>
        <taxon>Hypocreomycetidae</taxon>
        <taxon>Hypocreales</taxon>
        <taxon>Nectriaceae</taxon>
        <taxon>Fusarium</taxon>
        <taxon>Fusarium fujikuroi species complex</taxon>
    </lineage>
</organism>
<dbReference type="Proteomes" id="UP000536711">
    <property type="component" value="Unassembled WGS sequence"/>
</dbReference>